<dbReference type="InterPro" id="IPR015947">
    <property type="entry name" value="PUA-like_sf"/>
</dbReference>
<evidence type="ECO:0000313" key="16">
    <source>
        <dbReference type="Proteomes" id="UP000724672"/>
    </source>
</evidence>
<dbReference type="RefSeq" id="WP_203364811.1">
    <property type="nucleotide sequence ID" value="NZ_WSFT01000005.1"/>
</dbReference>
<evidence type="ECO:0000256" key="5">
    <source>
        <dbReference type="ARBA" id="ARBA00022490"/>
    </source>
</evidence>
<evidence type="ECO:0000259" key="13">
    <source>
        <dbReference type="Pfam" id="PF04452"/>
    </source>
</evidence>
<evidence type="ECO:0000256" key="12">
    <source>
        <dbReference type="PIRNR" id="PIRNR015601"/>
    </source>
</evidence>
<dbReference type="SUPFAM" id="SSF88697">
    <property type="entry name" value="PUA domain-like"/>
    <property type="match status" value="1"/>
</dbReference>
<evidence type="ECO:0000256" key="11">
    <source>
        <dbReference type="ARBA" id="ARBA00047944"/>
    </source>
</evidence>
<accession>A0A942UPG4</accession>
<dbReference type="Proteomes" id="UP000724672">
    <property type="component" value="Unassembled WGS sequence"/>
</dbReference>
<evidence type="ECO:0000256" key="6">
    <source>
        <dbReference type="ARBA" id="ARBA00022552"/>
    </source>
</evidence>
<dbReference type="GO" id="GO:0070042">
    <property type="term" value="F:rRNA (uridine-N3-)-methyltransferase activity"/>
    <property type="evidence" value="ECO:0007669"/>
    <property type="project" value="TreeGrafter"/>
</dbReference>
<keyword evidence="8 12" id="KW-0808">Transferase</keyword>
<dbReference type="Pfam" id="PF04452">
    <property type="entry name" value="Methyltrans_RNA"/>
    <property type="match status" value="1"/>
</dbReference>
<dbReference type="AlphaFoldDB" id="A0A942UPG4"/>
<comment type="similarity">
    <text evidence="2 12">Belongs to the RNA methyltransferase RsmE family.</text>
</comment>
<feature type="domain" description="Ribosomal RNA small subunit methyltransferase E PUA-like" evidence="14">
    <location>
        <begin position="18"/>
        <end position="53"/>
    </location>
</feature>
<dbReference type="EC" id="2.1.1.193" evidence="3 12"/>
<evidence type="ECO:0000313" key="15">
    <source>
        <dbReference type="EMBL" id="MBS4536879.1"/>
    </source>
</evidence>
<dbReference type="GO" id="GO:0005737">
    <property type="term" value="C:cytoplasm"/>
    <property type="evidence" value="ECO:0007669"/>
    <property type="project" value="UniProtKB-SubCell"/>
</dbReference>
<dbReference type="GO" id="GO:0070475">
    <property type="term" value="P:rRNA base methylation"/>
    <property type="evidence" value="ECO:0007669"/>
    <property type="project" value="TreeGrafter"/>
</dbReference>
<dbReference type="PANTHER" id="PTHR30027">
    <property type="entry name" value="RIBOSOMAL RNA SMALL SUBUNIT METHYLTRANSFERASE E"/>
    <property type="match status" value="1"/>
</dbReference>
<sequence length="249" mass="28070">MNRFFVSQEDINDSIVTIKGDDIKHIKNVLRLKENDKISVCDNQDNEYIVKLDNILNEEVTGTIIEEVDIRRESNINITLYQGFAKGSKMDMIIQKATELGVKRIVPIITDRAIVKINDKKKEDKKIDRFNKIAMEASKQSKRGTVPEVSNILSLDKAIKEIQENGSFTIVPYEDENQVGVKDFIKDVKNRDINIIIGPEGGFEETEISQLKSINSKIVSLGPRILRTETAGFTAIAIVMYELGDIGVV</sequence>
<dbReference type="InterPro" id="IPR029028">
    <property type="entry name" value="Alpha/beta_knot_MTases"/>
</dbReference>
<evidence type="ECO:0000256" key="7">
    <source>
        <dbReference type="ARBA" id="ARBA00022603"/>
    </source>
</evidence>
<gene>
    <name evidence="15" type="ORF">GOQ27_00300</name>
</gene>
<evidence type="ECO:0000256" key="3">
    <source>
        <dbReference type="ARBA" id="ARBA00012328"/>
    </source>
</evidence>
<comment type="catalytic activity">
    <reaction evidence="11 12">
        <text>uridine(1498) in 16S rRNA + S-adenosyl-L-methionine = N(3)-methyluridine(1498) in 16S rRNA + S-adenosyl-L-homocysteine + H(+)</text>
        <dbReference type="Rhea" id="RHEA:42920"/>
        <dbReference type="Rhea" id="RHEA-COMP:10283"/>
        <dbReference type="Rhea" id="RHEA-COMP:10284"/>
        <dbReference type="ChEBI" id="CHEBI:15378"/>
        <dbReference type="ChEBI" id="CHEBI:57856"/>
        <dbReference type="ChEBI" id="CHEBI:59789"/>
        <dbReference type="ChEBI" id="CHEBI:65315"/>
        <dbReference type="ChEBI" id="CHEBI:74502"/>
        <dbReference type="EC" id="2.1.1.193"/>
    </reaction>
</comment>
<feature type="domain" description="Ribosomal RNA small subunit methyltransferase E methyltransferase" evidence="13">
    <location>
        <begin position="73"/>
        <end position="239"/>
    </location>
</feature>
<name>A0A942UPG4_9FIRM</name>
<evidence type="ECO:0000256" key="10">
    <source>
        <dbReference type="ARBA" id="ARBA00025699"/>
    </source>
</evidence>
<organism evidence="15 16">
    <name type="scientific">Anaeromonas frigoriresistens</name>
    <dbReference type="NCBI Taxonomy" id="2683708"/>
    <lineage>
        <taxon>Bacteria</taxon>
        <taxon>Bacillati</taxon>
        <taxon>Bacillota</taxon>
        <taxon>Tissierellia</taxon>
        <taxon>Tissierellales</taxon>
        <taxon>Thermohalobacteraceae</taxon>
        <taxon>Anaeromonas</taxon>
    </lineage>
</organism>
<evidence type="ECO:0000256" key="4">
    <source>
        <dbReference type="ARBA" id="ARBA00013673"/>
    </source>
</evidence>
<proteinExistence type="inferred from homology"/>
<dbReference type="InterPro" id="IPR029026">
    <property type="entry name" value="tRNA_m1G_MTases_N"/>
</dbReference>
<evidence type="ECO:0000256" key="9">
    <source>
        <dbReference type="ARBA" id="ARBA00022691"/>
    </source>
</evidence>
<evidence type="ECO:0000256" key="2">
    <source>
        <dbReference type="ARBA" id="ARBA00005528"/>
    </source>
</evidence>
<dbReference type="PANTHER" id="PTHR30027:SF3">
    <property type="entry name" value="16S RRNA (URACIL(1498)-N(3))-METHYLTRANSFERASE"/>
    <property type="match status" value="1"/>
</dbReference>
<keyword evidence="5 12" id="KW-0963">Cytoplasm</keyword>
<dbReference type="Gene3D" id="3.40.1280.10">
    <property type="match status" value="1"/>
</dbReference>
<dbReference type="SUPFAM" id="SSF75217">
    <property type="entry name" value="alpha/beta knot"/>
    <property type="match status" value="1"/>
</dbReference>
<reference evidence="15" key="1">
    <citation type="submission" date="2019-12" db="EMBL/GenBank/DDBJ databases">
        <title>Clostridiaceae gen. nov. sp. nov., isolated from sediment in Xinjiang, China.</title>
        <authorList>
            <person name="Zhang R."/>
        </authorList>
    </citation>
    <scope>NUCLEOTIDE SEQUENCE</scope>
    <source>
        <strain evidence="15">D2Q-11</strain>
    </source>
</reference>
<comment type="caution">
    <text evidence="15">The sequence shown here is derived from an EMBL/GenBank/DDBJ whole genome shotgun (WGS) entry which is preliminary data.</text>
</comment>
<dbReference type="CDD" id="cd18084">
    <property type="entry name" value="RsmE-like"/>
    <property type="match status" value="1"/>
</dbReference>
<dbReference type="NCBIfam" id="TIGR00046">
    <property type="entry name" value="RsmE family RNA methyltransferase"/>
    <property type="match status" value="1"/>
</dbReference>
<evidence type="ECO:0000256" key="1">
    <source>
        <dbReference type="ARBA" id="ARBA00004496"/>
    </source>
</evidence>
<evidence type="ECO:0000259" key="14">
    <source>
        <dbReference type="Pfam" id="PF20260"/>
    </source>
</evidence>
<keyword evidence="7 12" id="KW-0489">Methyltransferase</keyword>
<dbReference type="InterPro" id="IPR046886">
    <property type="entry name" value="RsmE_MTase_dom"/>
</dbReference>
<keyword evidence="16" id="KW-1185">Reference proteome</keyword>
<comment type="function">
    <text evidence="10 12">Specifically methylates the N3 position of the uracil ring of uridine 1498 (m3U1498) in 16S rRNA. Acts on the fully assembled 30S ribosomal subunit.</text>
</comment>
<dbReference type="EMBL" id="WSFT01000005">
    <property type="protein sequence ID" value="MBS4536879.1"/>
    <property type="molecule type" value="Genomic_DNA"/>
</dbReference>
<comment type="subcellular location">
    <subcellularLocation>
        <location evidence="1 12">Cytoplasm</location>
    </subcellularLocation>
</comment>
<dbReference type="Pfam" id="PF20260">
    <property type="entry name" value="PUA_4"/>
    <property type="match status" value="1"/>
</dbReference>
<evidence type="ECO:0000256" key="8">
    <source>
        <dbReference type="ARBA" id="ARBA00022679"/>
    </source>
</evidence>
<keyword evidence="6 12" id="KW-0698">rRNA processing</keyword>
<dbReference type="InterPro" id="IPR006700">
    <property type="entry name" value="RsmE"/>
</dbReference>
<protein>
    <recommendedName>
        <fullName evidence="4 12">Ribosomal RNA small subunit methyltransferase E</fullName>
        <ecNumber evidence="3 12">2.1.1.193</ecNumber>
    </recommendedName>
</protein>
<dbReference type="PIRSF" id="PIRSF015601">
    <property type="entry name" value="MTase_slr0722"/>
    <property type="match status" value="1"/>
</dbReference>
<keyword evidence="9 12" id="KW-0949">S-adenosyl-L-methionine</keyword>
<dbReference type="NCBIfam" id="NF008692">
    <property type="entry name" value="PRK11713.1-5"/>
    <property type="match status" value="1"/>
</dbReference>
<dbReference type="InterPro" id="IPR046887">
    <property type="entry name" value="RsmE_PUA-like"/>
</dbReference>
<dbReference type="Gene3D" id="2.40.240.20">
    <property type="entry name" value="Hypothetical PUA domain-like, domain 1"/>
    <property type="match status" value="1"/>
</dbReference>